<keyword evidence="2" id="KW-1185">Reference proteome</keyword>
<name>A0A8K0PAN6_LADFU</name>
<dbReference type="AlphaFoldDB" id="A0A8K0PAN6"/>
<organism evidence="1 2">
    <name type="scientific">Ladona fulva</name>
    <name type="common">Scarce chaser dragonfly</name>
    <name type="synonym">Libellula fulva</name>
    <dbReference type="NCBI Taxonomy" id="123851"/>
    <lineage>
        <taxon>Eukaryota</taxon>
        <taxon>Metazoa</taxon>
        <taxon>Ecdysozoa</taxon>
        <taxon>Arthropoda</taxon>
        <taxon>Hexapoda</taxon>
        <taxon>Insecta</taxon>
        <taxon>Pterygota</taxon>
        <taxon>Palaeoptera</taxon>
        <taxon>Odonata</taxon>
        <taxon>Epiprocta</taxon>
        <taxon>Anisoptera</taxon>
        <taxon>Libelluloidea</taxon>
        <taxon>Libellulidae</taxon>
        <taxon>Ladona</taxon>
    </lineage>
</organism>
<reference evidence="1" key="1">
    <citation type="submission" date="2013-04" db="EMBL/GenBank/DDBJ databases">
        <authorList>
            <person name="Qu J."/>
            <person name="Murali S.C."/>
            <person name="Bandaranaike D."/>
            <person name="Bellair M."/>
            <person name="Blankenburg K."/>
            <person name="Chao H."/>
            <person name="Dinh H."/>
            <person name="Doddapaneni H."/>
            <person name="Downs B."/>
            <person name="Dugan-Rocha S."/>
            <person name="Elkadiri S."/>
            <person name="Gnanaolivu R.D."/>
            <person name="Hernandez B."/>
            <person name="Javaid M."/>
            <person name="Jayaseelan J.C."/>
            <person name="Lee S."/>
            <person name="Li M."/>
            <person name="Ming W."/>
            <person name="Munidasa M."/>
            <person name="Muniz J."/>
            <person name="Nguyen L."/>
            <person name="Ongeri F."/>
            <person name="Osuji N."/>
            <person name="Pu L.-L."/>
            <person name="Puazo M."/>
            <person name="Qu C."/>
            <person name="Quiroz J."/>
            <person name="Raj R."/>
            <person name="Weissenberger G."/>
            <person name="Xin Y."/>
            <person name="Zou X."/>
            <person name="Han Y."/>
            <person name="Richards S."/>
            <person name="Worley K."/>
            <person name="Muzny D."/>
            <person name="Gibbs R."/>
        </authorList>
    </citation>
    <scope>NUCLEOTIDE SEQUENCE</scope>
    <source>
        <strain evidence="1">Sampled in the wild</strain>
    </source>
</reference>
<evidence type="ECO:0000313" key="1">
    <source>
        <dbReference type="EMBL" id="KAG8240216.1"/>
    </source>
</evidence>
<comment type="caution">
    <text evidence="1">The sequence shown here is derived from an EMBL/GenBank/DDBJ whole genome shotgun (WGS) entry which is preliminary data.</text>
</comment>
<protein>
    <submittedName>
        <fullName evidence="1">Uncharacterized protein</fullName>
    </submittedName>
</protein>
<reference evidence="1" key="2">
    <citation type="submission" date="2017-10" db="EMBL/GenBank/DDBJ databases">
        <title>Ladona fulva Genome sequencing and assembly.</title>
        <authorList>
            <person name="Murali S."/>
            <person name="Richards S."/>
            <person name="Bandaranaike D."/>
            <person name="Bellair M."/>
            <person name="Blankenburg K."/>
            <person name="Chao H."/>
            <person name="Dinh H."/>
            <person name="Doddapaneni H."/>
            <person name="Dugan-Rocha S."/>
            <person name="Elkadiri S."/>
            <person name="Gnanaolivu R."/>
            <person name="Hernandez B."/>
            <person name="Skinner E."/>
            <person name="Javaid M."/>
            <person name="Lee S."/>
            <person name="Li M."/>
            <person name="Ming W."/>
            <person name="Munidasa M."/>
            <person name="Muniz J."/>
            <person name="Nguyen L."/>
            <person name="Hughes D."/>
            <person name="Osuji N."/>
            <person name="Pu L.-L."/>
            <person name="Puazo M."/>
            <person name="Qu C."/>
            <person name="Quiroz J."/>
            <person name="Raj R."/>
            <person name="Weissenberger G."/>
            <person name="Xin Y."/>
            <person name="Zou X."/>
            <person name="Han Y."/>
            <person name="Worley K."/>
            <person name="Muzny D."/>
            <person name="Gibbs R."/>
        </authorList>
    </citation>
    <scope>NUCLEOTIDE SEQUENCE</scope>
    <source>
        <strain evidence="1">Sampled in the wild</strain>
    </source>
</reference>
<evidence type="ECO:0000313" key="2">
    <source>
        <dbReference type="Proteomes" id="UP000792457"/>
    </source>
</evidence>
<sequence>MLQLLQAKFSTSTCHLWESDFVLNVETPMNTLAFKNSLTAFQEGREEDNTETEVILEEDGYTINTAGQKKRKKPPAEEEELFKCALKALKRQQDDCDIFGEYVASELRSLKSDFNKRRLKSEIRKAVARIADEDDHCFASTSSFSPSSEYSLSPINVKNSLAHFLYYPTNGAFSVEQAPNSDRRSIHGFTQQLLFCSDFLLLFKMEYAITNAASLC</sequence>
<proteinExistence type="predicted"/>
<dbReference type="OrthoDB" id="8775784at2759"/>
<dbReference type="EMBL" id="KZ312439">
    <property type="protein sequence ID" value="KAG8240216.1"/>
    <property type="molecule type" value="Genomic_DNA"/>
</dbReference>
<accession>A0A8K0PAN6</accession>
<dbReference type="Proteomes" id="UP000792457">
    <property type="component" value="Unassembled WGS sequence"/>
</dbReference>
<gene>
    <name evidence="1" type="ORF">J437_LFUL004676</name>
</gene>